<dbReference type="GO" id="GO:0005886">
    <property type="term" value="C:plasma membrane"/>
    <property type="evidence" value="ECO:0007669"/>
    <property type="project" value="UniProtKB-SubCell"/>
</dbReference>
<feature type="transmembrane region" description="Helical" evidence="8">
    <location>
        <begin position="257"/>
        <end position="278"/>
    </location>
</feature>
<feature type="transmembrane region" description="Helical" evidence="8">
    <location>
        <begin position="82"/>
        <end position="103"/>
    </location>
</feature>
<keyword evidence="3" id="KW-0813">Transport</keyword>
<feature type="transmembrane region" description="Helical" evidence="8">
    <location>
        <begin position="349"/>
        <end position="370"/>
    </location>
</feature>
<dbReference type="SUPFAM" id="SSF103473">
    <property type="entry name" value="MFS general substrate transporter"/>
    <property type="match status" value="1"/>
</dbReference>
<feature type="domain" description="Major facilitator superfamily (MFS) profile" evidence="9">
    <location>
        <begin position="15"/>
        <end position="399"/>
    </location>
</feature>
<feature type="transmembrane region" description="Helical" evidence="8">
    <location>
        <begin position="218"/>
        <end position="237"/>
    </location>
</feature>
<feature type="transmembrane region" description="Helical" evidence="8">
    <location>
        <begin position="109"/>
        <end position="127"/>
    </location>
</feature>
<comment type="subcellular location">
    <subcellularLocation>
        <location evidence="1">Cell membrane</location>
        <topology evidence="1">Multi-pass membrane protein</topology>
    </subcellularLocation>
</comment>
<dbReference type="KEGG" id="parq:DSM112329_01238"/>
<comment type="similarity">
    <text evidence="2">Belongs to the major facilitator superfamily. Bcr/CmlA family.</text>
</comment>
<dbReference type="Pfam" id="PF07690">
    <property type="entry name" value="MFS_1"/>
    <property type="match status" value="1"/>
</dbReference>
<dbReference type="CDD" id="cd17320">
    <property type="entry name" value="MFS_MdfA_MDR_like"/>
    <property type="match status" value="1"/>
</dbReference>
<evidence type="ECO:0000256" key="6">
    <source>
        <dbReference type="ARBA" id="ARBA00022989"/>
    </source>
</evidence>
<reference evidence="10" key="1">
    <citation type="submission" date="2022-12" db="EMBL/GenBank/DDBJ databases">
        <title>Paraconexibacter alkalitolerans sp. nov. and Baekduia alba sp. nov., isolated from soil and emended description of the genera Paraconexibacter (Chun et al., 2020) and Baekduia (An et al., 2020).</title>
        <authorList>
            <person name="Vieira S."/>
            <person name="Huber K.J."/>
            <person name="Geppert A."/>
            <person name="Wolf J."/>
            <person name="Neumann-Schaal M."/>
            <person name="Muesken M."/>
            <person name="Overmann J."/>
        </authorList>
    </citation>
    <scope>NUCLEOTIDE SEQUENCE</scope>
    <source>
        <strain evidence="10">AEG42_29</strain>
    </source>
</reference>
<dbReference type="PANTHER" id="PTHR23502">
    <property type="entry name" value="MAJOR FACILITATOR SUPERFAMILY"/>
    <property type="match status" value="1"/>
</dbReference>
<dbReference type="PANTHER" id="PTHR23502:SF132">
    <property type="entry name" value="POLYAMINE TRANSPORTER 2-RELATED"/>
    <property type="match status" value="1"/>
</dbReference>
<dbReference type="InterPro" id="IPR036259">
    <property type="entry name" value="MFS_trans_sf"/>
</dbReference>
<dbReference type="RefSeq" id="WP_354700946.1">
    <property type="nucleotide sequence ID" value="NZ_CP114014.1"/>
</dbReference>
<keyword evidence="4" id="KW-1003">Cell membrane</keyword>
<dbReference type="AlphaFoldDB" id="A0AAU7AS28"/>
<dbReference type="Gene3D" id="1.20.1720.10">
    <property type="entry name" value="Multidrug resistance protein D"/>
    <property type="match status" value="1"/>
</dbReference>
<feature type="transmembrane region" description="Helical" evidence="8">
    <location>
        <begin position="285"/>
        <end position="306"/>
    </location>
</feature>
<evidence type="ECO:0000256" key="1">
    <source>
        <dbReference type="ARBA" id="ARBA00004651"/>
    </source>
</evidence>
<dbReference type="PROSITE" id="PS50850">
    <property type="entry name" value="MFS"/>
    <property type="match status" value="1"/>
</dbReference>
<evidence type="ECO:0000256" key="3">
    <source>
        <dbReference type="ARBA" id="ARBA00022448"/>
    </source>
</evidence>
<dbReference type="GO" id="GO:0042910">
    <property type="term" value="F:xenobiotic transmembrane transporter activity"/>
    <property type="evidence" value="ECO:0007669"/>
    <property type="project" value="InterPro"/>
</dbReference>
<dbReference type="InterPro" id="IPR004812">
    <property type="entry name" value="Efflux_drug-R_Bcr/CmlA"/>
</dbReference>
<feature type="transmembrane region" description="Helical" evidence="8">
    <location>
        <begin position="376"/>
        <end position="395"/>
    </location>
</feature>
<dbReference type="GO" id="GO:1990961">
    <property type="term" value="P:xenobiotic detoxification by transmembrane export across the plasma membrane"/>
    <property type="evidence" value="ECO:0007669"/>
    <property type="project" value="InterPro"/>
</dbReference>
<keyword evidence="5 8" id="KW-0812">Transmembrane</keyword>
<proteinExistence type="inferred from homology"/>
<protein>
    <submittedName>
        <fullName evidence="10">Bicyclomycin resistance protein</fullName>
    </submittedName>
</protein>
<feature type="transmembrane region" description="Helical" evidence="8">
    <location>
        <begin position="312"/>
        <end position="337"/>
    </location>
</feature>
<evidence type="ECO:0000259" key="9">
    <source>
        <dbReference type="PROSITE" id="PS50850"/>
    </source>
</evidence>
<evidence type="ECO:0000313" key="10">
    <source>
        <dbReference type="EMBL" id="XAY04405.1"/>
    </source>
</evidence>
<accession>A0AAU7AS28</accession>
<evidence type="ECO:0000256" key="4">
    <source>
        <dbReference type="ARBA" id="ARBA00022475"/>
    </source>
</evidence>
<name>A0AAU7AS28_9ACTN</name>
<dbReference type="FunFam" id="1.20.1720.10:FF:000005">
    <property type="entry name" value="Bcr/CflA family efflux transporter"/>
    <property type="match status" value="1"/>
</dbReference>
<evidence type="ECO:0000256" key="8">
    <source>
        <dbReference type="SAM" id="Phobius"/>
    </source>
</evidence>
<evidence type="ECO:0000256" key="7">
    <source>
        <dbReference type="ARBA" id="ARBA00023136"/>
    </source>
</evidence>
<feature type="transmembrane region" description="Helical" evidence="8">
    <location>
        <begin position="169"/>
        <end position="189"/>
    </location>
</feature>
<feature type="transmembrane region" description="Helical" evidence="8">
    <location>
        <begin position="51"/>
        <end position="70"/>
    </location>
</feature>
<keyword evidence="6 8" id="KW-1133">Transmembrane helix</keyword>
<evidence type="ECO:0000256" key="5">
    <source>
        <dbReference type="ARBA" id="ARBA00022692"/>
    </source>
</evidence>
<keyword evidence="7 8" id="KW-0472">Membrane</keyword>
<gene>
    <name evidence="10" type="primary">bcr</name>
    <name evidence="10" type="ORF">DSM112329_01238</name>
</gene>
<feature type="transmembrane region" description="Helical" evidence="8">
    <location>
        <begin position="139"/>
        <end position="157"/>
    </location>
</feature>
<evidence type="ECO:0000256" key="2">
    <source>
        <dbReference type="ARBA" id="ARBA00006236"/>
    </source>
</evidence>
<dbReference type="NCBIfam" id="TIGR00710">
    <property type="entry name" value="efflux_Bcr_CflA"/>
    <property type="match status" value="1"/>
</dbReference>
<sequence length="408" mass="41250">MRGTVPHTGAPPRHLLLLLGCLSTFGPLSMDMYLPGLPAMADDLGASTAAAQVTLTACLAGLAAGQLLIGPLSDTHGRRRPLLAGLLAYGLASLLCALAPSVATLTLLRFVQGVAGAAGIVIARAIVRDVAEGDAAARAFARLMLVSGLAPILAPVLGGQVLRVTDWRGVFGVLAGIGAVLAAVTWRVLPETHAPDRRRTGGVRETTSVFATLLRDRTFLACTLACGLSFAAMFAYIAGSPFVLQEVYDVSPQTFSLLFAVNALGILLGSQVSGRLVGRVAPDRLLTLGVRTAAAGAVGLVLVSVLEVGLVAVLVCLFAVVASIGLILPNAAAIGMAGHPRTAGSASALLGLSQYAFGALAAPLVGVAGLHHGVPMAVVIAAAAVGSLVALMLLLPRGRLPAPVAPRP</sequence>
<dbReference type="InterPro" id="IPR020846">
    <property type="entry name" value="MFS_dom"/>
</dbReference>
<dbReference type="InterPro" id="IPR011701">
    <property type="entry name" value="MFS"/>
</dbReference>
<organism evidence="10">
    <name type="scientific">Paraconexibacter sp. AEG42_29</name>
    <dbReference type="NCBI Taxonomy" id="2997339"/>
    <lineage>
        <taxon>Bacteria</taxon>
        <taxon>Bacillati</taxon>
        <taxon>Actinomycetota</taxon>
        <taxon>Thermoleophilia</taxon>
        <taxon>Solirubrobacterales</taxon>
        <taxon>Paraconexibacteraceae</taxon>
        <taxon>Paraconexibacter</taxon>
    </lineage>
</organism>
<dbReference type="EMBL" id="CP114014">
    <property type="protein sequence ID" value="XAY04405.1"/>
    <property type="molecule type" value="Genomic_DNA"/>
</dbReference>